<dbReference type="GO" id="GO:0030170">
    <property type="term" value="F:pyridoxal phosphate binding"/>
    <property type="evidence" value="ECO:0007669"/>
    <property type="project" value="TreeGrafter"/>
</dbReference>
<organism evidence="4 5">
    <name type="scientific">Candidatus Zymogenus saltonus</name>
    <dbReference type="NCBI Taxonomy" id="2844893"/>
    <lineage>
        <taxon>Bacteria</taxon>
        <taxon>Deltaproteobacteria</taxon>
        <taxon>Candidatus Zymogenia</taxon>
        <taxon>Candidatus Zymogeniales</taxon>
        <taxon>Candidatus Zymogenaceae</taxon>
        <taxon>Candidatus Zymogenus</taxon>
    </lineage>
</organism>
<feature type="modified residue" description="N6-(pyridoxal phosphate)lysine" evidence="2">
    <location>
        <position position="192"/>
    </location>
</feature>
<dbReference type="Gene3D" id="3.40.640.10">
    <property type="entry name" value="Type I PLP-dependent aspartate aminotransferase-like (Major domain)"/>
    <property type="match status" value="1"/>
</dbReference>
<sequence>MKKDKRIFLSPPHMSGRELDFIREAFEGNWIAPSGPDLEAFEMEFLEYLGASFGVALSSGTAAIHLALLSLGVGPGDEVLCPTFTFSATVNPIAYAGASPVFVDCDERSWNIDPYLLRGELDRLAGLGRLPRAVIFADIYGQSADVDPIMESCGRYDVPVIEDACEALGATYKGKKCGSFGLCAAFSFNGNKIITTSGGGMLVSEEEEMIKKARYLSTQAKDDTPHYQHSNIGYNYRLSNILAAIGRAQISVIEERIAQTRGVNRLYRELLGDLPGVDFMPEADYGKGTNWLTCITIDPEKFGADRERVRLRLEEENIESRPLWMPMHMQPIFSGRRKVGGEISERLFRNGLSLPSGSDMTHEDVRRVSEVIASTKGN</sequence>
<keyword evidence="4" id="KW-0032">Aminotransferase</keyword>
<evidence type="ECO:0000313" key="5">
    <source>
        <dbReference type="Proteomes" id="UP000809273"/>
    </source>
</evidence>
<dbReference type="GO" id="GO:0008483">
    <property type="term" value="F:transaminase activity"/>
    <property type="evidence" value="ECO:0007669"/>
    <property type="project" value="UniProtKB-KW"/>
</dbReference>
<evidence type="ECO:0000256" key="1">
    <source>
        <dbReference type="PIRSR" id="PIRSR000390-1"/>
    </source>
</evidence>
<dbReference type="SUPFAM" id="SSF53383">
    <property type="entry name" value="PLP-dependent transferases"/>
    <property type="match status" value="1"/>
</dbReference>
<gene>
    <name evidence="4" type="ORF">JW984_16975</name>
</gene>
<accession>A0A9D8PSN7</accession>
<dbReference type="GO" id="GO:0000271">
    <property type="term" value="P:polysaccharide biosynthetic process"/>
    <property type="evidence" value="ECO:0007669"/>
    <property type="project" value="TreeGrafter"/>
</dbReference>
<evidence type="ECO:0000256" key="2">
    <source>
        <dbReference type="PIRSR" id="PIRSR000390-2"/>
    </source>
</evidence>
<comment type="caution">
    <text evidence="4">The sequence shown here is derived from an EMBL/GenBank/DDBJ whole genome shotgun (WGS) entry which is preliminary data.</text>
</comment>
<dbReference type="Pfam" id="PF01041">
    <property type="entry name" value="DegT_DnrJ_EryC1"/>
    <property type="match status" value="1"/>
</dbReference>
<dbReference type="CDD" id="cd00616">
    <property type="entry name" value="AHBA_syn"/>
    <property type="match status" value="1"/>
</dbReference>
<dbReference type="AlphaFoldDB" id="A0A9D8PSN7"/>
<reference evidence="4" key="2">
    <citation type="submission" date="2021-01" db="EMBL/GenBank/DDBJ databases">
        <authorList>
            <person name="Hahn C.R."/>
            <person name="Youssef N.H."/>
            <person name="Elshahed M."/>
        </authorList>
    </citation>
    <scope>NUCLEOTIDE SEQUENCE</scope>
    <source>
        <strain evidence="4">Zod_Metabat.24</strain>
    </source>
</reference>
<keyword evidence="4" id="KW-0808">Transferase</keyword>
<proteinExistence type="inferred from homology"/>
<keyword evidence="2 3" id="KW-0663">Pyridoxal phosphate</keyword>
<dbReference type="Gene3D" id="3.90.1150.10">
    <property type="entry name" value="Aspartate Aminotransferase, domain 1"/>
    <property type="match status" value="1"/>
</dbReference>
<dbReference type="InterPro" id="IPR015424">
    <property type="entry name" value="PyrdxlP-dep_Trfase"/>
</dbReference>
<dbReference type="PIRSF" id="PIRSF000390">
    <property type="entry name" value="PLP_StrS"/>
    <property type="match status" value="1"/>
</dbReference>
<dbReference type="EMBL" id="JAFGIX010000092">
    <property type="protein sequence ID" value="MBN1574892.1"/>
    <property type="molecule type" value="Genomic_DNA"/>
</dbReference>
<reference evidence="4" key="1">
    <citation type="journal article" date="2021" name="Environ. Microbiol.">
        <title>Genomic characterization of three novel Desulfobacterota classes expand the metabolic and phylogenetic diversity of the phylum.</title>
        <authorList>
            <person name="Murphy C.L."/>
            <person name="Biggerstaff J."/>
            <person name="Eichhorn A."/>
            <person name="Ewing E."/>
            <person name="Shahan R."/>
            <person name="Soriano D."/>
            <person name="Stewart S."/>
            <person name="VanMol K."/>
            <person name="Walker R."/>
            <person name="Walters P."/>
            <person name="Elshahed M.S."/>
            <person name="Youssef N.H."/>
        </authorList>
    </citation>
    <scope>NUCLEOTIDE SEQUENCE</scope>
    <source>
        <strain evidence="4">Zod_Metabat.24</strain>
    </source>
</reference>
<feature type="active site" description="Proton acceptor" evidence="1">
    <location>
        <position position="192"/>
    </location>
</feature>
<dbReference type="InterPro" id="IPR015422">
    <property type="entry name" value="PyrdxlP-dep_Trfase_small"/>
</dbReference>
<dbReference type="PANTHER" id="PTHR30244:SF34">
    <property type="entry name" value="DTDP-4-AMINO-4,6-DIDEOXYGALACTOSE TRANSAMINASE"/>
    <property type="match status" value="1"/>
</dbReference>
<evidence type="ECO:0000313" key="4">
    <source>
        <dbReference type="EMBL" id="MBN1574892.1"/>
    </source>
</evidence>
<protein>
    <submittedName>
        <fullName evidence="4">Aminotransferase class I/II-fold pyridoxal phosphate-dependent enzyme</fullName>
    </submittedName>
</protein>
<name>A0A9D8PSN7_9DELT</name>
<dbReference type="InterPro" id="IPR000653">
    <property type="entry name" value="DegT/StrS_aminotransferase"/>
</dbReference>
<dbReference type="InterPro" id="IPR015421">
    <property type="entry name" value="PyrdxlP-dep_Trfase_major"/>
</dbReference>
<dbReference type="PANTHER" id="PTHR30244">
    <property type="entry name" value="TRANSAMINASE"/>
    <property type="match status" value="1"/>
</dbReference>
<evidence type="ECO:0000256" key="3">
    <source>
        <dbReference type="RuleBase" id="RU004508"/>
    </source>
</evidence>
<dbReference type="Proteomes" id="UP000809273">
    <property type="component" value="Unassembled WGS sequence"/>
</dbReference>
<comment type="similarity">
    <text evidence="3">Belongs to the DegT/DnrJ/EryC1 family.</text>
</comment>